<dbReference type="InterPro" id="IPR001611">
    <property type="entry name" value="Leu-rich_rpt"/>
</dbReference>
<dbReference type="Gene3D" id="3.80.10.10">
    <property type="entry name" value="Ribonuclease Inhibitor"/>
    <property type="match status" value="3"/>
</dbReference>
<proteinExistence type="inferred from homology"/>
<dbReference type="Pfam" id="PF00560">
    <property type="entry name" value="LRR_1"/>
    <property type="match status" value="6"/>
</dbReference>
<dbReference type="FunFam" id="3.80.10.10:FF:000041">
    <property type="entry name" value="LRR receptor-like serine/threonine-protein kinase ERECTA"/>
    <property type="match status" value="2"/>
</dbReference>
<reference evidence="11 12" key="1">
    <citation type="journal article" date="2017" name="Front. Genet.">
        <title>Draft sequencing of the heterozygous diploid genome of Satsuma (Citrus unshiu Marc.) using a hybrid assembly approach.</title>
        <authorList>
            <person name="Shimizu T."/>
            <person name="Tanizawa Y."/>
            <person name="Mochizuki T."/>
            <person name="Nagasaki H."/>
            <person name="Yoshioka T."/>
            <person name="Toyoda A."/>
            <person name="Fujiyama A."/>
            <person name="Kaminuma E."/>
            <person name="Nakamura Y."/>
        </authorList>
    </citation>
    <scope>NUCLEOTIDE SEQUENCE [LARGE SCALE GENOMIC DNA]</scope>
    <source>
        <strain evidence="12">cv. Miyagawa wase</strain>
    </source>
</reference>
<keyword evidence="5" id="KW-0732">Signal</keyword>
<comment type="subcellular location">
    <subcellularLocation>
        <location evidence="1">Membrane</location>
        <topology evidence="1">Single-pass type I membrane protein</topology>
    </subcellularLocation>
</comment>
<evidence type="ECO:0000256" key="8">
    <source>
        <dbReference type="ARBA" id="ARBA00023136"/>
    </source>
</evidence>
<dbReference type="InterPro" id="IPR051716">
    <property type="entry name" value="Plant_RL_S/T_kinase"/>
</dbReference>
<evidence type="ECO:0000256" key="2">
    <source>
        <dbReference type="ARBA" id="ARBA00009592"/>
    </source>
</evidence>
<evidence type="ECO:0000256" key="6">
    <source>
        <dbReference type="ARBA" id="ARBA00022737"/>
    </source>
</evidence>
<evidence type="ECO:0000256" key="10">
    <source>
        <dbReference type="ARBA" id="ARBA00023180"/>
    </source>
</evidence>
<evidence type="ECO:0000256" key="3">
    <source>
        <dbReference type="ARBA" id="ARBA00022614"/>
    </source>
</evidence>
<accession>A0A2H5QQN7</accession>
<dbReference type="STRING" id="55188.A0A2H5QQN7"/>
<comment type="similarity">
    <text evidence="2">Belongs to the RLP family.</text>
</comment>
<keyword evidence="4" id="KW-0812">Transmembrane</keyword>
<evidence type="ECO:0000256" key="9">
    <source>
        <dbReference type="ARBA" id="ARBA00023170"/>
    </source>
</evidence>
<dbReference type="PANTHER" id="PTHR48053:SF164">
    <property type="entry name" value="LEUCINE-RICH REPEAT-CONTAINING N-TERMINAL PLANT-TYPE DOMAIN-CONTAINING PROTEIN"/>
    <property type="match status" value="1"/>
</dbReference>
<keyword evidence="3" id="KW-0433">Leucine-rich repeat</keyword>
<dbReference type="EMBL" id="BDQV01000636">
    <property type="protein sequence ID" value="GAY66919.1"/>
    <property type="molecule type" value="Genomic_DNA"/>
</dbReference>
<dbReference type="PANTHER" id="PTHR48053">
    <property type="entry name" value="LEUCINE RICH REPEAT FAMILY PROTEIN, EXPRESSED"/>
    <property type="match status" value="1"/>
</dbReference>
<dbReference type="AlphaFoldDB" id="A0A2H5QQN7"/>
<keyword evidence="7" id="KW-1133">Transmembrane helix</keyword>
<dbReference type="GO" id="GO:0016020">
    <property type="term" value="C:membrane"/>
    <property type="evidence" value="ECO:0007669"/>
    <property type="project" value="UniProtKB-SubCell"/>
</dbReference>
<protein>
    <recommendedName>
        <fullName evidence="13">Leucine-rich repeat-containing N-terminal plant-type domain-containing protein</fullName>
    </recommendedName>
</protein>
<keyword evidence="9" id="KW-0675">Receptor</keyword>
<dbReference type="Proteomes" id="UP000236630">
    <property type="component" value="Unassembled WGS sequence"/>
</dbReference>
<evidence type="ECO:0008006" key="13">
    <source>
        <dbReference type="Google" id="ProtNLM"/>
    </source>
</evidence>
<evidence type="ECO:0000313" key="12">
    <source>
        <dbReference type="Proteomes" id="UP000236630"/>
    </source>
</evidence>
<keyword evidence="6" id="KW-0677">Repeat</keyword>
<evidence type="ECO:0000256" key="5">
    <source>
        <dbReference type="ARBA" id="ARBA00022729"/>
    </source>
</evidence>
<gene>
    <name evidence="11" type="ORF">CUMW_252630</name>
</gene>
<comment type="caution">
    <text evidence="11">The sequence shown here is derived from an EMBL/GenBank/DDBJ whole genome shotgun (WGS) entry which is preliminary data.</text>
</comment>
<organism evidence="11 12">
    <name type="scientific">Citrus unshiu</name>
    <name type="common">Satsuma mandarin</name>
    <name type="synonym">Citrus nobilis var. unshiu</name>
    <dbReference type="NCBI Taxonomy" id="55188"/>
    <lineage>
        <taxon>Eukaryota</taxon>
        <taxon>Viridiplantae</taxon>
        <taxon>Streptophyta</taxon>
        <taxon>Embryophyta</taxon>
        <taxon>Tracheophyta</taxon>
        <taxon>Spermatophyta</taxon>
        <taxon>Magnoliopsida</taxon>
        <taxon>eudicotyledons</taxon>
        <taxon>Gunneridae</taxon>
        <taxon>Pentapetalae</taxon>
        <taxon>rosids</taxon>
        <taxon>malvids</taxon>
        <taxon>Sapindales</taxon>
        <taxon>Rutaceae</taxon>
        <taxon>Aurantioideae</taxon>
        <taxon>Citrus</taxon>
    </lineage>
</organism>
<evidence type="ECO:0000256" key="4">
    <source>
        <dbReference type="ARBA" id="ARBA00022692"/>
    </source>
</evidence>
<dbReference type="SUPFAM" id="SSF52058">
    <property type="entry name" value="L domain-like"/>
    <property type="match status" value="1"/>
</dbReference>
<dbReference type="InterPro" id="IPR032675">
    <property type="entry name" value="LRR_dom_sf"/>
</dbReference>
<evidence type="ECO:0000313" key="11">
    <source>
        <dbReference type="EMBL" id="GAY66919.1"/>
    </source>
</evidence>
<evidence type="ECO:0000256" key="1">
    <source>
        <dbReference type="ARBA" id="ARBA00004479"/>
    </source>
</evidence>
<name>A0A2H5QQN7_CITUN</name>
<sequence>MASLAMTTVKNITTDQSALLAFKAHIADPYSVLTKNCFYNISSLKMIRLSSNSLSGSLPNDLCNRLPSLEQLVLRSNGFFGQIPLSLSKCTQLQHLWLEHNKFTGRLPENIGNLSKLRSLVLGHKAHNSLHGHLPSILSVSLPNLKWLALGMNKLIGTIPNSITNASELTLLELGKNSFSGLVPNTFGNLRFLSLLDLGNNYLTTRSSTTEWSFLSSLTNCIYLKVLGLHSNQLSGILPPLIGNFSDSLQQFYAYDCELKGSIPQEIGNLNGLIDLRLQDNDLNGTIPTTVGRLQQLQGLFLFGNNLQGSIPSDLCHLGRLSFLVLDGNNL</sequence>
<keyword evidence="8" id="KW-0472">Membrane</keyword>
<evidence type="ECO:0000256" key="7">
    <source>
        <dbReference type="ARBA" id="ARBA00022989"/>
    </source>
</evidence>
<keyword evidence="12" id="KW-1185">Reference proteome</keyword>
<keyword evidence="10" id="KW-0325">Glycoprotein</keyword>